<dbReference type="InterPro" id="IPR015422">
    <property type="entry name" value="PyrdxlP-dep_Trfase_small"/>
</dbReference>
<dbReference type="SUPFAM" id="SSF53383">
    <property type="entry name" value="PLP-dependent transferases"/>
    <property type="match status" value="1"/>
</dbReference>
<evidence type="ECO:0000256" key="2">
    <source>
        <dbReference type="ARBA" id="ARBA00006490"/>
    </source>
</evidence>
<sequence length="405" mass="41956">MAPVPTHPESSGPLAWAATVFPRQEPPGPVYLDHNATTPVDPRVTEAMLPYLTTHFGNPSSAHPYADRPRRALATARARVAALVGAHPPEIVFTASGSEANLLALRGALLASGARAPHVITQVTEHPAVLETCRALERLHGVRVTTLPVDGDGLVDPATLRTALRAVPDVTLVSVMAANNETGALQPIAELTALAREYGALTHCDAAQAVGKVPVDVRELGVDLLTVVGHKMYAPKGVAALYVRDGVTLEPVTYGGGQERGLRSGTENVALAVALGAAADLAAEALADGEPTRLAALRDGLHRRLADELPGRTRLNGPAERRLPNTLNLGVDGIPGHALLAAAPGIAASTGSACHSGAHTPSPVLTAMGLDRRRALEAVRLSLGRWSTAAQIETAATALVEAARP</sequence>
<gene>
    <name evidence="10" type="ORF">FHS44_006911</name>
</gene>
<keyword evidence="4" id="KW-0479">Metal-binding</keyword>
<dbReference type="EC" id="2.8.1.7" evidence="10"/>
<evidence type="ECO:0000256" key="7">
    <source>
        <dbReference type="ARBA" id="ARBA00023014"/>
    </source>
</evidence>
<dbReference type="AlphaFoldDB" id="A0A7W7VR66"/>
<accession>A0A7W7VR66</accession>
<dbReference type="Gene3D" id="3.90.1150.10">
    <property type="entry name" value="Aspartate Aminotransferase, domain 1"/>
    <property type="match status" value="1"/>
</dbReference>
<dbReference type="GO" id="GO:0031071">
    <property type="term" value="F:cysteine desulfurase activity"/>
    <property type="evidence" value="ECO:0007669"/>
    <property type="project" value="UniProtKB-EC"/>
</dbReference>
<dbReference type="InterPro" id="IPR000192">
    <property type="entry name" value="Aminotrans_V_dom"/>
</dbReference>
<keyword evidence="6" id="KW-0408">Iron</keyword>
<keyword evidence="3 10" id="KW-0808">Transferase</keyword>
<name>A0A7W7VR66_9ACTN</name>
<dbReference type="InterPro" id="IPR015421">
    <property type="entry name" value="PyrdxlP-dep_Trfase_major"/>
</dbReference>
<comment type="similarity">
    <text evidence="2">Belongs to the class-V pyridoxal-phosphate-dependent aminotransferase family. NifS/IscS subfamily.</text>
</comment>
<feature type="domain" description="Aminotransferase class V" evidence="9">
    <location>
        <begin position="30"/>
        <end position="393"/>
    </location>
</feature>
<dbReference type="Pfam" id="PF00266">
    <property type="entry name" value="Aminotran_5"/>
    <property type="match status" value="1"/>
</dbReference>
<evidence type="ECO:0000256" key="5">
    <source>
        <dbReference type="ARBA" id="ARBA00022898"/>
    </source>
</evidence>
<comment type="catalytic activity">
    <reaction evidence="8">
        <text>(sulfur carrier)-H + L-cysteine = (sulfur carrier)-SH + L-alanine</text>
        <dbReference type="Rhea" id="RHEA:43892"/>
        <dbReference type="Rhea" id="RHEA-COMP:14737"/>
        <dbReference type="Rhea" id="RHEA-COMP:14739"/>
        <dbReference type="ChEBI" id="CHEBI:29917"/>
        <dbReference type="ChEBI" id="CHEBI:35235"/>
        <dbReference type="ChEBI" id="CHEBI:57972"/>
        <dbReference type="ChEBI" id="CHEBI:64428"/>
        <dbReference type="EC" id="2.8.1.7"/>
    </reaction>
</comment>
<comment type="cofactor">
    <cofactor evidence="1">
        <name>pyridoxal 5'-phosphate</name>
        <dbReference type="ChEBI" id="CHEBI:597326"/>
    </cofactor>
</comment>
<keyword evidence="5" id="KW-0663">Pyridoxal phosphate</keyword>
<evidence type="ECO:0000256" key="1">
    <source>
        <dbReference type="ARBA" id="ARBA00001933"/>
    </source>
</evidence>
<proteinExistence type="inferred from homology"/>
<keyword evidence="7" id="KW-0411">Iron-sulfur</keyword>
<dbReference type="InterPro" id="IPR015424">
    <property type="entry name" value="PyrdxlP-dep_Trfase"/>
</dbReference>
<dbReference type="RefSeq" id="WP_184722588.1">
    <property type="nucleotide sequence ID" value="NZ_JACHJP010000011.1"/>
</dbReference>
<dbReference type="EMBL" id="JACHJP010000011">
    <property type="protein sequence ID" value="MBB4919767.1"/>
    <property type="molecule type" value="Genomic_DNA"/>
</dbReference>
<dbReference type="Gene3D" id="1.10.260.50">
    <property type="match status" value="1"/>
</dbReference>
<comment type="caution">
    <text evidence="10">The sequence shown here is derived from an EMBL/GenBank/DDBJ whole genome shotgun (WGS) entry which is preliminary data.</text>
</comment>
<dbReference type="Proteomes" id="UP000552644">
    <property type="component" value="Unassembled WGS sequence"/>
</dbReference>
<dbReference type="FunFam" id="3.40.640.10:FF:000084">
    <property type="entry name" value="IscS-like cysteine desulfurase"/>
    <property type="match status" value="1"/>
</dbReference>
<protein>
    <submittedName>
        <fullName evidence="10">Cysteine desulfurase</fullName>
        <ecNumber evidence="10">2.8.1.7</ecNumber>
    </submittedName>
</protein>
<dbReference type="PANTHER" id="PTHR11601:SF34">
    <property type="entry name" value="CYSTEINE DESULFURASE"/>
    <property type="match status" value="1"/>
</dbReference>
<evidence type="ECO:0000256" key="3">
    <source>
        <dbReference type="ARBA" id="ARBA00022679"/>
    </source>
</evidence>
<dbReference type="InterPro" id="IPR016454">
    <property type="entry name" value="Cysteine_dSase"/>
</dbReference>
<dbReference type="Gene3D" id="3.40.640.10">
    <property type="entry name" value="Type I PLP-dependent aspartate aminotransferase-like (Major domain)"/>
    <property type="match status" value="1"/>
</dbReference>
<evidence type="ECO:0000256" key="8">
    <source>
        <dbReference type="ARBA" id="ARBA00050776"/>
    </source>
</evidence>
<evidence type="ECO:0000313" key="11">
    <source>
        <dbReference type="Proteomes" id="UP000552644"/>
    </source>
</evidence>
<evidence type="ECO:0000313" key="10">
    <source>
        <dbReference type="EMBL" id="MBB4919767.1"/>
    </source>
</evidence>
<evidence type="ECO:0000256" key="4">
    <source>
        <dbReference type="ARBA" id="ARBA00022723"/>
    </source>
</evidence>
<evidence type="ECO:0000259" key="9">
    <source>
        <dbReference type="Pfam" id="PF00266"/>
    </source>
</evidence>
<reference evidence="10 11" key="1">
    <citation type="submission" date="2020-08" db="EMBL/GenBank/DDBJ databases">
        <title>Genomic Encyclopedia of Type Strains, Phase III (KMG-III): the genomes of soil and plant-associated and newly described type strains.</title>
        <authorList>
            <person name="Whitman W."/>
        </authorList>
    </citation>
    <scope>NUCLEOTIDE SEQUENCE [LARGE SCALE GENOMIC DNA]</scope>
    <source>
        <strain evidence="10 11">CECT 8840</strain>
    </source>
</reference>
<organism evidence="10 11">
    <name type="scientific">Streptosporangium saharense</name>
    <dbReference type="NCBI Taxonomy" id="1706840"/>
    <lineage>
        <taxon>Bacteria</taxon>
        <taxon>Bacillati</taxon>
        <taxon>Actinomycetota</taxon>
        <taxon>Actinomycetes</taxon>
        <taxon>Streptosporangiales</taxon>
        <taxon>Streptosporangiaceae</taxon>
        <taxon>Streptosporangium</taxon>
    </lineage>
</organism>
<dbReference type="PANTHER" id="PTHR11601">
    <property type="entry name" value="CYSTEINE DESULFURYLASE FAMILY MEMBER"/>
    <property type="match status" value="1"/>
</dbReference>
<keyword evidence="11" id="KW-1185">Reference proteome</keyword>
<dbReference type="PIRSF" id="PIRSF005572">
    <property type="entry name" value="NifS"/>
    <property type="match status" value="1"/>
</dbReference>
<evidence type="ECO:0000256" key="6">
    <source>
        <dbReference type="ARBA" id="ARBA00023004"/>
    </source>
</evidence>
<dbReference type="GO" id="GO:0046872">
    <property type="term" value="F:metal ion binding"/>
    <property type="evidence" value="ECO:0007669"/>
    <property type="project" value="UniProtKB-KW"/>
</dbReference>
<dbReference type="GO" id="GO:0051536">
    <property type="term" value="F:iron-sulfur cluster binding"/>
    <property type="evidence" value="ECO:0007669"/>
    <property type="project" value="UniProtKB-KW"/>
</dbReference>